<evidence type="ECO:0000313" key="2">
    <source>
        <dbReference type="Proteomes" id="UP000799118"/>
    </source>
</evidence>
<dbReference type="AlphaFoldDB" id="A0A6A4H0D6"/>
<dbReference type="Proteomes" id="UP000799118">
    <property type="component" value="Unassembled WGS sequence"/>
</dbReference>
<organism evidence="1 2">
    <name type="scientific">Gymnopus androsaceus JB14</name>
    <dbReference type="NCBI Taxonomy" id="1447944"/>
    <lineage>
        <taxon>Eukaryota</taxon>
        <taxon>Fungi</taxon>
        <taxon>Dikarya</taxon>
        <taxon>Basidiomycota</taxon>
        <taxon>Agaricomycotina</taxon>
        <taxon>Agaricomycetes</taxon>
        <taxon>Agaricomycetidae</taxon>
        <taxon>Agaricales</taxon>
        <taxon>Marasmiineae</taxon>
        <taxon>Omphalotaceae</taxon>
        <taxon>Gymnopus</taxon>
    </lineage>
</organism>
<feature type="non-terminal residue" evidence="1">
    <location>
        <position position="1"/>
    </location>
</feature>
<protein>
    <submittedName>
        <fullName evidence="1">Uncharacterized protein</fullName>
    </submittedName>
</protein>
<dbReference type="EMBL" id="ML769615">
    <property type="protein sequence ID" value="KAE9391689.1"/>
    <property type="molecule type" value="Genomic_DNA"/>
</dbReference>
<feature type="non-terminal residue" evidence="1">
    <location>
        <position position="103"/>
    </location>
</feature>
<gene>
    <name evidence="1" type="ORF">BT96DRAFT_770949</name>
</gene>
<reference evidence="1" key="1">
    <citation type="journal article" date="2019" name="Environ. Microbiol.">
        <title>Fungal ecological strategies reflected in gene transcription - a case study of two litter decomposers.</title>
        <authorList>
            <person name="Barbi F."/>
            <person name="Kohler A."/>
            <person name="Barry K."/>
            <person name="Baskaran P."/>
            <person name="Daum C."/>
            <person name="Fauchery L."/>
            <person name="Ihrmark K."/>
            <person name="Kuo A."/>
            <person name="LaButti K."/>
            <person name="Lipzen A."/>
            <person name="Morin E."/>
            <person name="Grigoriev I.V."/>
            <person name="Henrissat B."/>
            <person name="Lindahl B."/>
            <person name="Martin F."/>
        </authorList>
    </citation>
    <scope>NUCLEOTIDE SEQUENCE</scope>
    <source>
        <strain evidence="1">JB14</strain>
    </source>
</reference>
<dbReference type="OrthoDB" id="3253684at2759"/>
<evidence type="ECO:0000313" key="1">
    <source>
        <dbReference type="EMBL" id="KAE9391689.1"/>
    </source>
</evidence>
<name>A0A6A4H0D6_9AGAR</name>
<accession>A0A6A4H0D6</accession>
<sequence>IIRQNKAPRNAIAPVKIEMEGLFDLDVDDDIWLDIGLGYDDDDEGDGSAPPLWLSNDDVRAGIHAMLDRDRCLEECKRLLDERSAMQEWFSEEWKVVTMAMQD</sequence>
<proteinExistence type="predicted"/>
<keyword evidence="2" id="KW-1185">Reference proteome</keyword>